<dbReference type="CTD" id="20234030"/>
<sequence length="1146" mass="127480">MTCVADGEPQPTYIWKRNEFLFEVAGNDDRIVQLPNVGTMVINRPEDKDEAFYQCLADNGYGVSASIKVNLRIAKLDPFANSPAMSYTPYLGNSLTLVCVPPNSVPTADVFWTKREEFGGFIPISYNARVTMDHESRLRITNIRKDDEENDDGEYACMAINMDVRDVKQGSLHTIKSRGEVAVLNQVRYMWASPSDHFGLYGDEFKLKCIFSGNPTPDVHWTKTKGGSLPDTVKTRSFGQELVFSSLEFSDAGEYECWATNTQSTKRELRTFKVRIESRPFWVVEPKDVEIGIGGTARYTCLGEGTPPPVRHWYINTVTDPRITQGGRFRVLRGGEAVELVNVTREDTMVIQCNVTNKHGYVFSDVYLNVLSEAPTIIRPPELVKVTAEGLSVNISCGNTGKPDPQVTWYVEGQQITGGRYVTQLNGDLLIKQVVLSDAGVYMCEVENSYGKANATGTLSVRRKTLIEQAPLDLEVNAGTDAKFTCSGTTDPEEVQNLQILWAKDNKPITANDQRMTTNIQDNSLTISGTIVRDSGTYTCIATNGLDAYTKSAMLTVKDRPDAPTNVIIKSCVDGGNATMKFTPGSYNNAPIQYFVVQYNTSFNPDQWNFGLKAQPTETDVTLPLSPYANFTYRIVAYNKIGESDPSFPSDKKCTTSAKLPSKNPENVRTIGYRKNMLYMEWTPMPQIQHNGPGFQYNLQLKRQGDPDTSTRVETFSDWRIDHFELPTGDTYKPYEILLKAKNAQGEAGNAKTIIGYSGEDIPQIEPSNFQTVMINDTSATVSWSFDLNTIGMLDTPIRGEFKGFKIQYWQENFKEYTIREYDVTAEESLKHAQGNTITAVVKNLLPFTQLQMRISVMNNFYVGRPTDVISFQTGPGVSGPVERFAAQSIGNNHFNLEWNEPLDKNGYIIGYDIGYQTVNGLDLGKMQDREPQIQDSLTTMAMLSGLLANSKYRVYIWARTVQGRGDGYFIELTTTAPGTPRYTIESVGEHYVNVTWWLNTYVKSGTVIFVEYKKDGASEWLKSTDEVINTWKNITDLESGTTYEIRVVATNGKQRTESGTTEVTTLGVGKLILLPAAASALVANIGWFIGMLLAVIIVIAIGVGVYCCVKAGMGFKRVATEEPRDAPYSGVSYAGISTLLYALCS</sequence>
<keyword evidence="12" id="KW-1185">Reference proteome</keyword>
<keyword evidence="8" id="KW-1133">Transmembrane helix</keyword>
<dbReference type="AlphaFoldDB" id="V4CJW8"/>
<reference evidence="11 12" key="1">
    <citation type="journal article" date="2013" name="Nature">
        <title>Insights into bilaterian evolution from three spiralian genomes.</title>
        <authorList>
            <person name="Simakov O."/>
            <person name="Marletaz F."/>
            <person name="Cho S.J."/>
            <person name="Edsinger-Gonzales E."/>
            <person name="Havlak P."/>
            <person name="Hellsten U."/>
            <person name="Kuo D.H."/>
            <person name="Larsson T."/>
            <person name="Lv J."/>
            <person name="Arendt D."/>
            <person name="Savage R."/>
            <person name="Osoegawa K."/>
            <person name="de Jong P."/>
            <person name="Grimwood J."/>
            <person name="Chapman J.A."/>
            <person name="Shapiro H."/>
            <person name="Aerts A."/>
            <person name="Otillar R.P."/>
            <person name="Terry A.Y."/>
            <person name="Boore J.L."/>
            <person name="Grigoriev I.V."/>
            <person name="Lindberg D.R."/>
            <person name="Seaver E.C."/>
            <person name="Weisblat D.A."/>
            <person name="Putnam N.H."/>
            <person name="Rokhsar D.S."/>
        </authorList>
    </citation>
    <scope>NUCLEOTIDE SEQUENCE [LARGE SCALE GENOMIC DNA]</scope>
</reference>
<dbReference type="GO" id="GO:0030424">
    <property type="term" value="C:axon"/>
    <property type="evidence" value="ECO:0007669"/>
    <property type="project" value="TreeGrafter"/>
</dbReference>
<feature type="domain" description="Ig-like" evidence="9">
    <location>
        <begin position="1"/>
        <end position="70"/>
    </location>
</feature>
<dbReference type="PROSITE" id="PS50835">
    <property type="entry name" value="IG_LIKE"/>
    <property type="match status" value="6"/>
</dbReference>
<protein>
    <recommendedName>
        <fullName evidence="13">Neuroglian</fullName>
    </recommendedName>
</protein>
<feature type="domain" description="Fibronectin type-III" evidence="10">
    <location>
        <begin position="664"/>
        <end position="761"/>
    </location>
</feature>
<dbReference type="InterPro" id="IPR007110">
    <property type="entry name" value="Ig-like_dom"/>
</dbReference>
<dbReference type="KEGG" id="lgi:LOTGIDRAFT_138283"/>
<dbReference type="Pfam" id="PF07679">
    <property type="entry name" value="I-set"/>
    <property type="match status" value="3"/>
</dbReference>
<evidence type="ECO:0000256" key="3">
    <source>
        <dbReference type="ARBA" id="ARBA00022737"/>
    </source>
</evidence>
<dbReference type="SUPFAM" id="SSF49265">
    <property type="entry name" value="Fibronectin type III"/>
    <property type="match status" value="3"/>
</dbReference>
<dbReference type="Gene3D" id="2.60.40.10">
    <property type="entry name" value="Immunoglobulins"/>
    <property type="match status" value="11"/>
</dbReference>
<dbReference type="SMART" id="SM00409">
    <property type="entry name" value="IG"/>
    <property type="match status" value="6"/>
</dbReference>
<evidence type="ECO:0000259" key="9">
    <source>
        <dbReference type="PROSITE" id="PS50835"/>
    </source>
</evidence>
<feature type="transmembrane region" description="Helical" evidence="8">
    <location>
        <begin position="1086"/>
        <end position="1110"/>
    </location>
</feature>
<name>V4CJW8_LOTGI</name>
<evidence type="ECO:0000256" key="6">
    <source>
        <dbReference type="ARBA" id="ARBA00023180"/>
    </source>
</evidence>
<dbReference type="Pfam" id="PF00041">
    <property type="entry name" value="fn3"/>
    <property type="match status" value="2"/>
</dbReference>
<comment type="subcellular location">
    <subcellularLocation>
        <location evidence="1">Cell membrane</location>
    </subcellularLocation>
</comment>
<dbReference type="OMA" id="RAYPMNS"/>
<dbReference type="InterPro" id="IPR013783">
    <property type="entry name" value="Ig-like_fold"/>
</dbReference>
<feature type="domain" description="Fibronectin type-III" evidence="10">
    <location>
        <begin position="980"/>
        <end position="1069"/>
    </location>
</feature>
<dbReference type="GO" id="GO:0005886">
    <property type="term" value="C:plasma membrane"/>
    <property type="evidence" value="ECO:0007669"/>
    <property type="project" value="UniProtKB-SubCell"/>
</dbReference>
<feature type="domain" description="Ig-like" evidence="9">
    <location>
        <begin position="78"/>
        <end position="168"/>
    </location>
</feature>
<dbReference type="HOGENOM" id="CLU_005756_1_0_1"/>
<dbReference type="PANTHER" id="PTHR44170">
    <property type="entry name" value="PROTEIN SIDEKICK"/>
    <property type="match status" value="1"/>
</dbReference>
<dbReference type="InterPro" id="IPR003961">
    <property type="entry name" value="FN3_dom"/>
</dbReference>
<dbReference type="PANTHER" id="PTHR44170:SF6">
    <property type="entry name" value="CONTACTIN"/>
    <property type="match status" value="1"/>
</dbReference>
<organism evidence="11 12">
    <name type="scientific">Lottia gigantea</name>
    <name type="common">Giant owl limpet</name>
    <dbReference type="NCBI Taxonomy" id="225164"/>
    <lineage>
        <taxon>Eukaryota</taxon>
        <taxon>Metazoa</taxon>
        <taxon>Spiralia</taxon>
        <taxon>Lophotrochozoa</taxon>
        <taxon>Mollusca</taxon>
        <taxon>Gastropoda</taxon>
        <taxon>Patellogastropoda</taxon>
        <taxon>Lottioidea</taxon>
        <taxon>Lottiidae</taxon>
        <taxon>Lottia</taxon>
    </lineage>
</organism>
<keyword evidence="7" id="KW-0393">Immunoglobulin domain</keyword>
<evidence type="ECO:0000313" key="12">
    <source>
        <dbReference type="Proteomes" id="UP000030746"/>
    </source>
</evidence>
<dbReference type="InterPro" id="IPR003599">
    <property type="entry name" value="Ig_sub"/>
</dbReference>
<feature type="domain" description="Fibronectin type-III" evidence="10">
    <location>
        <begin position="563"/>
        <end position="659"/>
    </location>
</feature>
<proteinExistence type="predicted"/>
<dbReference type="InterPro" id="IPR036179">
    <property type="entry name" value="Ig-like_dom_sf"/>
</dbReference>
<evidence type="ECO:0000256" key="1">
    <source>
        <dbReference type="ARBA" id="ARBA00004236"/>
    </source>
</evidence>
<dbReference type="OrthoDB" id="6244967at2759"/>
<dbReference type="GO" id="GO:0007411">
    <property type="term" value="P:axon guidance"/>
    <property type="evidence" value="ECO:0007669"/>
    <property type="project" value="TreeGrafter"/>
</dbReference>
<evidence type="ECO:0000259" key="10">
    <source>
        <dbReference type="PROSITE" id="PS50853"/>
    </source>
</evidence>
<dbReference type="PROSITE" id="PS50853">
    <property type="entry name" value="FN3"/>
    <property type="match status" value="5"/>
</dbReference>
<dbReference type="Pfam" id="PF13927">
    <property type="entry name" value="Ig_3"/>
    <property type="match status" value="1"/>
</dbReference>
<feature type="domain" description="Fibronectin type-III" evidence="10">
    <location>
        <begin position="766"/>
        <end position="877"/>
    </location>
</feature>
<dbReference type="GO" id="GO:0098609">
    <property type="term" value="P:cell-cell adhesion"/>
    <property type="evidence" value="ECO:0007669"/>
    <property type="project" value="TreeGrafter"/>
</dbReference>
<evidence type="ECO:0000256" key="4">
    <source>
        <dbReference type="ARBA" id="ARBA00023136"/>
    </source>
</evidence>
<dbReference type="STRING" id="225164.V4CJW8"/>
<dbReference type="CDD" id="cd00063">
    <property type="entry name" value="FN3"/>
    <property type="match status" value="4"/>
</dbReference>
<keyword evidence="8" id="KW-0812">Transmembrane</keyword>
<accession>V4CJW8</accession>
<feature type="domain" description="Ig-like" evidence="9">
    <location>
        <begin position="375"/>
        <end position="460"/>
    </location>
</feature>
<dbReference type="GeneID" id="20234030"/>
<feature type="domain" description="Ig-like" evidence="9">
    <location>
        <begin position="465"/>
        <end position="556"/>
    </location>
</feature>
<gene>
    <name evidence="11" type="ORF">LOTGIDRAFT_138283</name>
</gene>
<dbReference type="SUPFAM" id="SSF48726">
    <property type="entry name" value="Immunoglobulin"/>
    <property type="match status" value="6"/>
</dbReference>
<dbReference type="FunFam" id="2.60.40.10:FF:000005">
    <property type="entry name" value="Neuronal cell adhesion molecule"/>
    <property type="match status" value="1"/>
</dbReference>
<evidence type="ECO:0000256" key="5">
    <source>
        <dbReference type="ARBA" id="ARBA00023157"/>
    </source>
</evidence>
<keyword evidence="3" id="KW-0677">Repeat</keyword>
<dbReference type="RefSeq" id="XP_009046805.1">
    <property type="nucleotide sequence ID" value="XM_009048557.1"/>
</dbReference>
<keyword evidence="5" id="KW-1015">Disulfide bond</keyword>
<dbReference type="Proteomes" id="UP000030746">
    <property type="component" value="Unassembled WGS sequence"/>
</dbReference>
<feature type="domain" description="Fibronectin type-III" evidence="10">
    <location>
        <begin position="881"/>
        <end position="979"/>
    </location>
</feature>
<evidence type="ECO:0000256" key="2">
    <source>
        <dbReference type="ARBA" id="ARBA00022475"/>
    </source>
</evidence>
<feature type="domain" description="Ig-like" evidence="9">
    <location>
        <begin position="280"/>
        <end position="369"/>
    </location>
</feature>
<evidence type="ECO:0000256" key="7">
    <source>
        <dbReference type="ARBA" id="ARBA00023319"/>
    </source>
</evidence>
<dbReference type="FunFam" id="2.60.40.10:FF:000032">
    <property type="entry name" value="palladin isoform X1"/>
    <property type="match status" value="1"/>
</dbReference>
<dbReference type="SMART" id="SM00408">
    <property type="entry name" value="IGc2"/>
    <property type="match status" value="6"/>
</dbReference>
<keyword evidence="6" id="KW-0325">Glycoprotein</keyword>
<dbReference type="EMBL" id="KB200213">
    <property type="protein sequence ID" value="ESP02510.1"/>
    <property type="molecule type" value="Genomic_DNA"/>
</dbReference>
<keyword evidence="2" id="KW-1003">Cell membrane</keyword>
<dbReference type="InterPro" id="IPR013098">
    <property type="entry name" value="Ig_I-set"/>
</dbReference>
<dbReference type="SMART" id="SM00060">
    <property type="entry name" value="FN3"/>
    <property type="match status" value="5"/>
</dbReference>
<evidence type="ECO:0000256" key="8">
    <source>
        <dbReference type="SAM" id="Phobius"/>
    </source>
</evidence>
<feature type="domain" description="Ig-like" evidence="9">
    <location>
        <begin position="202"/>
        <end position="270"/>
    </location>
</feature>
<evidence type="ECO:0008006" key="13">
    <source>
        <dbReference type="Google" id="ProtNLM"/>
    </source>
</evidence>
<dbReference type="InterPro" id="IPR036116">
    <property type="entry name" value="FN3_sf"/>
</dbReference>
<evidence type="ECO:0000313" key="11">
    <source>
        <dbReference type="EMBL" id="ESP02510.1"/>
    </source>
</evidence>
<dbReference type="InterPro" id="IPR003598">
    <property type="entry name" value="Ig_sub2"/>
</dbReference>
<keyword evidence="4 8" id="KW-0472">Membrane</keyword>